<proteinExistence type="predicted"/>
<evidence type="ECO:0000313" key="3">
    <source>
        <dbReference type="Proteomes" id="UP000308197"/>
    </source>
</evidence>
<feature type="region of interest" description="Disordered" evidence="1">
    <location>
        <begin position="39"/>
        <end position="66"/>
    </location>
</feature>
<protein>
    <submittedName>
        <fullName evidence="2">Uncharacterized protein</fullName>
    </submittedName>
</protein>
<dbReference type="AlphaFoldDB" id="A0A5C3PAH7"/>
<keyword evidence="3" id="KW-1185">Reference proteome</keyword>
<feature type="compositionally biased region" description="Polar residues" evidence="1">
    <location>
        <begin position="41"/>
        <end position="52"/>
    </location>
</feature>
<dbReference type="InParanoid" id="A0A5C3PAH7"/>
<sequence length="285" mass="30007">MSDAARIGTIVHHTPNGVTAHLTGAEQAEKRSCSAHVQAGGTDTPSATCQSSPERRSHSLVCSPSRTGDAETLRPALCTGRTACTPLLASDDADNRRGAQAGLLSVSLGCALSRCQMLPVVGSLLFLQTAGNVKVTNGVRQRQEDRPCVGHTTAVGAHARGTPEGACYCSGFWNYAVTGAPGSTVLVERRCVYTEYGERRYVCLGMDLTRWISDAHPVGGEQREWARSENGLGYNVRQAGGMMGQKLGNTTRAGEPRTALCFPNTDGVGACSWATGASVRLLPCP</sequence>
<organism evidence="2 3">
    <name type="scientific">Polyporus arcularius HHB13444</name>
    <dbReference type="NCBI Taxonomy" id="1314778"/>
    <lineage>
        <taxon>Eukaryota</taxon>
        <taxon>Fungi</taxon>
        <taxon>Dikarya</taxon>
        <taxon>Basidiomycota</taxon>
        <taxon>Agaricomycotina</taxon>
        <taxon>Agaricomycetes</taxon>
        <taxon>Polyporales</taxon>
        <taxon>Polyporaceae</taxon>
        <taxon>Polyporus</taxon>
    </lineage>
</organism>
<reference evidence="2 3" key="1">
    <citation type="journal article" date="2019" name="Nat. Ecol. Evol.">
        <title>Megaphylogeny resolves global patterns of mushroom evolution.</title>
        <authorList>
            <person name="Varga T."/>
            <person name="Krizsan K."/>
            <person name="Foldi C."/>
            <person name="Dima B."/>
            <person name="Sanchez-Garcia M."/>
            <person name="Sanchez-Ramirez S."/>
            <person name="Szollosi G.J."/>
            <person name="Szarkandi J.G."/>
            <person name="Papp V."/>
            <person name="Albert L."/>
            <person name="Andreopoulos W."/>
            <person name="Angelini C."/>
            <person name="Antonin V."/>
            <person name="Barry K.W."/>
            <person name="Bougher N.L."/>
            <person name="Buchanan P."/>
            <person name="Buyck B."/>
            <person name="Bense V."/>
            <person name="Catcheside P."/>
            <person name="Chovatia M."/>
            <person name="Cooper J."/>
            <person name="Damon W."/>
            <person name="Desjardin D."/>
            <person name="Finy P."/>
            <person name="Geml J."/>
            <person name="Haridas S."/>
            <person name="Hughes K."/>
            <person name="Justo A."/>
            <person name="Karasinski D."/>
            <person name="Kautmanova I."/>
            <person name="Kiss B."/>
            <person name="Kocsube S."/>
            <person name="Kotiranta H."/>
            <person name="LaButti K.M."/>
            <person name="Lechner B.E."/>
            <person name="Liimatainen K."/>
            <person name="Lipzen A."/>
            <person name="Lukacs Z."/>
            <person name="Mihaltcheva S."/>
            <person name="Morgado L.N."/>
            <person name="Niskanen T."/>
            <person name="Noordeloos M.E."/>
            <person name="Ohm R.A."/>
            <person name="Ortiz-Santana B."/>
            <person name="Ovrebo C."/>
            <person name="Racz N."/>
            <person name="Riley R."/>
            <person name="Savchenko A."/>
            <person name="Shiryaev A."/>
            <person name="Soop K."/>
            <person name="Spirin V."/>
            <person name="Szebenyi C."/>
            <person name="Tomsovsky M."/>
            <person name="Tulloss R.E."/>
            <person name="Uehling J."/>
            <person name="Grigoriev I.V."/>
            <person name="Vagvolgyi C."/>
            <person name="Papp T."/>
            <person name="Martin F.M."/>
            <person name="Miettinen O."/>
            <person name="Hibbett D.S."/>
            <person name="Nagy L.G."/>
        </authorList>
    </citation>
    <scope>NUCLEOTIDE SEQUENCE [LARGE SCALE GENOMIC DNA]</scope>
    <source>
        <strain evidence="2 3">HHB13444</strain>
    </source>
</reference>
<gene>
    <name evidence="2" type="ORF">K466DRAFT_158271</name>
</gene>
<evidence type="ECO:0000313" key="2">
    <source>
        <dbReference type="EMBL" id="TFK86261.1"/>
    </source>
</evidence>
<dbReference type="Proteomes" id="UP000308197">
    <property type="component" value="Unassembled WGS sequence"/>
</dbReference>
<accession>A0A5C3PAH7</accession>
<evidence type="ECO:0000256" key="1">
    <source>
        <dbReference type="SAM" id="MobiDB-lite"/>
    </source>
</evidence>
<name>A0A5C3PAH7_9APHY</name>
<dbReference type="EMBL" id="ML211208">
    <property type="protein sequence ID" value="TFK86261.1"/>
    <property type="molecule type" value="Genomic_DNA"/>
</dbReference>